<dbReference type="PANTHER" id="PTHR11905">
    <property type="entry name" value="ADAM A DISINTEGRIN AND METALLOPROTEASE DOMAIN"/>
    <property type="match status" value="1"/>
</dbReference>
<comment type="similarity">
    <text evidence="1">Belongs to the venom metalloproteinase (M12B) family.</text>
</comment>
<dbReference type="GO" id="GO:0006509">
    <property type="term" value="P:membrane protein ectodomain proteolysis"/>
    <property type="evidence" value="ECO:0007669"/>
    <property type="project" value="TreeGrafter"/>
</dbReference>
<dbReference type="EMBL" id="GEMQ01000019">
    <property type="protein sequence ID" value="JAT91170.1"/>
    <property type="molecule type" value="Transcribed_RNA"/>
</dbReference>
<dbReference type="GO" id="GO:0004222">
    <property type="term" value="F:metalloendopeptidase activity"/>
    <property type="evidence" value="ECO:0007669"/>
    <property type="project" value="InterPro"/>
</dbReference>
<name>A0A1E1WVW3_TITOB</name>
<dbReference type="InterPro" id="IPR024079">
    <property type="entry name" value="MetalloPept_cat_dom_sf"/>
</dbReference>
<keyword evidence="5 7" id="KW-0862">Zinc</keyword>
<evidence type="ECO:0000256" key="4">
    <source>
        <dbReference type="ARBA" id="ARBA00022801"/>
    </source>
</evidence>
<dbReference type="PANTHER" id="PTHR11905:SF159">
    <property type="entry name" value="ADAM METALLOPROTEASE"/>
    <property type="match status" value="1"/>
</dbReference>
<dbReference type="PROSITE" id="PS50215">
    <property type="entry name" value="ADAM_MEPRO"/>
    <property type="match status" value="1"/>
</dbReference>
<dbReference type="Pfam" id="PF13688">
    <property type="entry name" value="Reprolysin_5"/>
    <property type="match status" value="1"/>
</dbReference>
<proteinExistence type="inferred from homology"/>
<keyword evidence="4" id="KW-0378">Hydrolase</keyword>
<keyword evidence="8" id="KW-0732">Signal</keyword>
<dbReference type="InterPro" id="IPR001590">
    <property type="entry name" value="Peptidase_M12B"/>
</dbReference>
<dbReference type="Gene3D" id="3.40.390.10">
    <property type="entry name" value="Collagenase (Catalytic Domain)"/>
    <property type="match status" value="1"/>
</dbReference>
<feature type="signal peptide" evidence="8">
    <location>
        <begin position="1"/>
        <end position="16"/>
    </location>
</feature>
<comment type="caution">
    <text evidence="7">Lacks conserved residue(s) required for the propagation of feature annotation.</text>
</comment>
<sequence length="403" mass="44402">MIFYLASIVFFATVSAIPSGRVEVVFPSVETSRSGVKTIKFTALDQDVELKLTAAGEILGRDFIFQDATGKMIDSFDVDNLRRKIYRDSANGAALFIDEDGPLTIEGIINSNLRIEPYESGRIIKDGITAHQIVELVDDKISYFKDSIMPKDIRREAESVAGMAREGECIVVEYLILTESTFTQRFGSDEDLNKYIALMFTGVQNLMDTLEMGLKVVMIGHVSYTSETEPSFITENSFPSQKEVLNPEKVIDSMTEYFCNNKTELSERADIIMLISARKLGRVKPNGEVAADLAGLSNDGSVCKSCAKLGVCNDNSNYNERVDTVAHESAHILGSPHDGDGPEKFGVPGSPGSANCPESDGYIMGRRNKENGMKFSECTKECIKYLLSQPRASCVYENCPESI</sequence>
<evidence type="ECO:0000256" key="7">
    <source>
        <dbReference type="PROSITE-ProRule" id="PRU00276"/>
    </source>
</evidence>
<feature type="domain" description="Peptidase M12B" evidence="9">
    <location>
        <begin position="170"/>
        <end position="399"/>
    </location>
</feature>
<feature type="binding site" evidence="7">
    <location>
        <position position="331"/>
    </location>
    <ligand>
        <name>Zn(2+)</name>
        <dbReference type="ChEBI" id="CHEBI:29105"/>
        <note>catalytic</note>
    </ligand>
</feature>
<evidence type="ECO:0000256" key="6">
    <source>
        <dbReference type="ARBA" id="ARBA00023049"/>
    </source>
</evidence>
<evidence type="ECO:0000259" key="9">
    <source>
        <dbReference type="PROSITE" id="PS50215"/>
    </source>
</evidence>
<feature type="chain" id="PRO_5009115837" evidence="8">
    <location>
        <begin position="17"/>
        <end position="403"/>
    </location>
</feature>
<dbReference type="GO" id="GO:0046872">
    <property type="term" value="F:metal ion binding"/>
    <property type="evidence" value="ECO:0007669"/>
    <property type="project" value="UniProtKB-KW"/>
</dbReference>
<protein>
    <submittedName>
        <fullName evidence="10">Putative metalloproteinase</fullName>
    </submittedName>
</protein>
<keyword evidence="6" id="KW-0482">Metalloprotease</keyword>
<evidence type="ECO:0000256" key="5">
    <source>
        <dbReference type="ARBA" id="ARBA00022833"/>
    </source>
</evidence>
<keyword evidence="3 7" id="KW-0479">Metal-binding</keyword>
<evidence type="ECO:0000256" key="8">
    <source>
        <dbReference type="SAM" id="SignalP"/>
    </source>
</evidence>
<dbReference type="SUPFAM" id="SSF55486">
    <property type="entry name" value="Metalloproteases ('zincins'), catalytic domain"/>
    <property type="match status" value="1"/>
</dbReference>
<keyword evidence="2" id="KW-0645">Protease</keyword>
<reference evidence="10" key="1">
    <citation type="submission" date="2015-08" db="EMBL/GenBank/DDBJ databases">
        <title>Proteomic endorsed transcriptomic profile of the venom gland from Tityus obscurus.</title>
        <authorList>
            <person name="Oliveira U.C."/>
            <person name="Nishiyama M.Y.Jr."/>
            <person name="Santos M.B."/>
            <person name="Silva A.P."/>
            <person name="Chalkidis H.M."/>
            <person name="Imberg A.S."/>
            <person name="Candido D.M."/>
            <person name="Yamanouye N."/>
            <person name="Dorce V.A."/>
            <person name="Junqueira-de-Azevedo I.L."/>
        </authorList>
    </citation>
    <scope>NUCLEOTIDE SEQUENCE</scope>
    <source>
        <tissue evidence="10">Telson</tissue>
    </source>
</reference>
<feature type="binding site" evidence="7">
    <location>
        <position position="337"/>
    </location>
    <ligand>
        <name>Zn(2+)</name>
        <dbReference type="ChEBI" id="CHEBI:29105"/>
        <note>catalytic</note>
    </ligand>
</feature>
<organism evidence="10">
    <name type="scientific">Tityus obscurus</name>
    <name type="common">Amazonian scorpion</name>
    <name type="synonym">Tityus cambridgei</name>
    <dbReference type="NCBI Taxonomy" id="1221240"/>
    <lineage>
        <taxon>Eukaryota</taxon>
        <taxon>Metazoa</taxon>
        <taxon>Ecdysozoa</taxon>
        <taxon>Arthropoda</taxon>
        <taxon>Chelicerata</taxon>
        <taxon>Arachnida</taxon>
        <taxon>Scorpiones</taxon>
        <taxon>Buthida</taxon>
        <taxon>Buthoidea</taxon>
        <taxon>Buthidae</taxon>
        <taxon>Tityus</taxon>
    </lineage>
</organism>
<evidence type="ECO:0000256" key="2">
    <source>
        <dbReference type="ARBA" id="ARBA00022670"/>
    </source>
</evidence>
<evidence type="ECO:0000256" key="3">
    <source>
        <dbReference type="ARBA" id="ARBA00022723"/>
    </source>
</evidence>
<feature type="binding site" evidence="7">
    <location>
        <position position="327"/>
    </location>
    <ligand>
        <name>Zn(2+)</name>
        <dbReference type="ChEBI" id="CHEBI:29105"/>
        <note>catalytic</note>
    </ligand>
</feature>
<evidence type="ECO:0000256" key="1">
    <source>
        <dbReference type="ARBA" id="ARBA00006629"/>
    </source>
</evidence>
<accession>A0A1E1WVW3</accession>
<dbReference type="AlphaFoldDB" id="A0A1E1WVW3"/>
<feature type="active site" evidence="7">
    <location>
        <position position="328"/>
    </location>
</feature>
<evidence type="ECO:0000313" key="10">
    <source>
        <dbReference type="EMBL" id="JAT91170.1"/>
    </source>
</evidence>